<accession>A0ABW4HSG4</accession>
<evidence type="ECO:0000313" key="2">
    <source>
        <dbReference type="Proteomes" id="UP001597221"/>
    </source>
</evidence>
<protein>
    <submittedName>
        <fullName evidence="1">DUF3891 family protein</fullName>
    </submittedName>
</protein>
<evidence type="ECO:0000313" key="1">
    <source>
        <dbReference type="EMBL" id="MFD1608211.1"/>
    </source>
</evidence>
<reference evidence="2" key="1">
    <citation type="journal article" date="2019" name="Int. J. Syst. Evol. Microbiol.">
        <title>The Global Catalogue of Microorganisms (GCM) 10K type strain sequencing project: providing services to taxonomists for standard genome sequencing and annotation.</title>
        <authorList>
            <consortium name="The Broad Institute Genomics Platform"/>
            <consortium name="The Broad Institute Genome Sequencing Center for Infectious Disease"/>
            <person name="Wu L."/>
            <person name="Ma J."/>
        </authorList>
    </citation>
    <scope>NUCLEOTIDE SEQUENCE [LARGE SCALE GENOMIC DNA]</scope>
    <source>
        <strain evidence="2">CGMCC 1.12376</strain>
    </source>
</reference>
<dbReference type="EMBL" id="JBHUDE010000048">
    <property type="protein sequence ID" value="MFD1608211.1"/>
    <property type="molecule type" value="Genomic_DNA"/>
</dbReference>
<dbReference type="Proteomes" id="UP001597221">
    <property type="component" value="Unassembled WGS sequence"/>
</dbReference>
<comment type="caution">
    <text evidence="1">The sequence shown here is derived from an EMBL/GenBank/DDBJ whole genome shotgun (WGS) entry which is preliminary data.</text>
</comment>
<organism evidence="1 2">
    <name type="scientific">Oceanobacillus luteolus</name>
    <dbReference type="NCBI Taxonomy" id="1274358"/>
    <lineage>
        <taxon>Bacteria</taxon>
        <taxon>Bacillati</taxon>
        <taxon>Bacillota</taxon>
        <taxon>Bacilli</taxon>
        <taxon>Bacillales</taxon>
        <taxon>Bacillaceae</taxon>
        <taxon>Oceanobacillus</taxon>
    </lineage>
</organism>
<sequence length="254" mass="29838">MIIREQEENFLMIRQHDHAIISEQMTMKLKKGFLPDDDWQRSVLYAIKMHDFGWSSFDAEPLWNDEKQIPYSFIDYPDQIKTILYKHGIDEVAKEDPYAGLLCSKHYANFLAHDPSPEATRFVINEENRQKSIQEEFRVDHELVASHFELLQFADNLSLFLCLNEPGAGQEEFHYFFKKGIPFPKHVEEQFGERLHLEWIDKHTIGSEKSPFQETFTVSIPFKKVSKAEIAKKGIRKSYNEAVEEIFSVYVKGD</sequence>
<keyword evidence="2" id="KW-1185">Reference proteome</keyword>
<dbReference type="InterPro" id="IPR024992">
    <property type="entry name" value="DUF3891"/>
</dbReference>
<gene>
    <name evidence="1" type="ORF">ACFSBH_11140</name>
</gene>
<proteinExistence type="predicted"/>
<name>A0ABW4HSG4_9BACI</name>
<dbReference type="RefSeq" id="WP_379597528.1">
    <property type="nucleotide sequence ID" value="NZ_JBHUDE010000048.1"/>
</dbReference>
<dbReference type="Pfam" id="PF13030">
    <property type="entry name" value="DUF3891"/>
    <property type="match status" value="1"/>
</dbReference>